<dbReference type="GO" id="GO:0044010">
    <property type="term" value="P:single-species biofilm formation"/>
    <property type="evidence" value="ECO:0007669"/>
    <property type="project" value="TreeGrafter"/>
</dbReference>
<proteinExistence type="predicted"/>
<accession>A0A1I7MUT5</accession>
<keyword evidence="2" id="KW-0808">Transferase</keyword>
<dbReference type="EMBL" id="FPCH01000001">
    <property type="protein sequence ID" value="SFV26161.1"/>
    <property type="molecule type" value="Genomic_DNA"/>
</dbReference>
<dbReference type="PANTHER" id="PTHR43685">
    <property type="entry name" value="GLYCOSYLTRANSFERASE"/>
    <property type="match status" value="1"/>
</dbReference>
<dbReference type="PANTHER" id="PTHR43685:SF2">
    <property type="entry name" value="GLYCOSYLTRANSFERASE 2-LIKE DOMAIN-CONTAINING PROTEIN"/>
    <property type="match status" value="1"/>
</dbReference>
<evidence type="ECO:0000313" key="2">
    <source>
        <dbReference type="EMBL" id="SFV26161.1"/>
    </source>
</evidence>
<dbReference type="InterPro" id="IPR050834">
    <property type="entry name" value="Glycosyltransf_2"/>
</dbReference>
<dbReference type="RefSeq" id="WP_092863347.1">
    <property type="nucleotide sequence ID" value="NZ_FPCH01000001.1"/>
</dbReference>
<reference evidence="3" key="1">
    <citation type="submission" date="2016-10" db="EMBL/GenBank/DDBJ databases">
        <authorList>
            <person name="Varghese N."/>
            <person name="Submissions S."/>
        </authorList>
    </citation>
    <scope>NUCLEOTIDE SEQUENCE [LARGE SCALE GENOMIC DNA]</scope>
    <source>
        <strain evidence="3">DSM 1565</strain>
    </source>
</reference>
<name>A0A1I7MUT5_9HYPH</name>
<dbReference type="CDD" id="cd00761">
    <property type="entry name" value="Glyco_tranf_GTA_type"/>
    <property type="match status" value="1"/>
</dbReference>
<dbReference type="STRING" id="51670.SAMN04488557_0355"/>
<keyword evidence="3" id="KW-1185">Reference proteome</keyword>
<evidence type="ECO:0000259" key="1">
    <source>
        <dbReference type="Pfam" id="PF00535"/>
    </source>
</evidence>
<protein>
    <submittedName>
        <fullName evidence="2">Glycosyl transferase family 2</fullName>
    </submittedName>
</protein>
<dbReference type="InterPro" id="IPR029044">
    <property type="entry name" value="Nucleotide-diphossugar_trans"/>
</dbReference>
<dbReference type="Gene3D" id="3.90.550.10">
    <property type="entry name" value="Spore Coat Polysaccharide Biosynthesis Protein SpsA, Chain A"/>
    <property type="match status" value="1"/>
</dbReference>
<sequence length="249" mass="26953">MTVQALPRISVIMTTYNGAEFVEQSIGSLTAEAGVDLDIVVVDDSSTDGTLARLRDLEAQDPHIRVFAGEKRGIAGSRNAGLAEVRHEFLTFLDQDDLCMPGRLARQAALIQGTPGVAAVMGETLMFQTLGPDRMPLPGTNTARILGIQLSAGLFRTSAVRPLGFDSTFTMADDFDLILRLLETDHEIAVEREIATLHRRHAGNTSGNIPALRLELVKVFQESLKRRRAAGRVGPIMHPLVAAMSRAGN</sequence>
<evidence type="ECO:0000313" key="3">
    <source>
        <dbReference type="Proteomes" id="UP000199423"/>
    </source>
</evidence>
<dbReference type="OrthoDB" id="1676872at2"/>
<dbReference type="GO" id="GO:0016740">
    <property type="term" value="F:transferase activity"/>
    <property type="evidence" value="ECO:0007669"/>
    <property type="project" value="UniProtKB-KW"/>
</dbReference>
<dbReference type="InterPro" id="IPR001173">
    <property type="entry name" value="Glyco_trans_2-like"/>
</dbReference>
<dbReference type="AlphaFoldDB" id="A0A1I7MUT5"/>
<feature type="domain" description="Glycosyltransferase 2-like" evidence="1">
    <location>
        <begin position="10"/>
        <end position="119"/>
    </location>
</feature>
<organism evidence="2 3">
    <name type="scientific">Hyphomicrobium facile</name>
    <dbReference type="NCBI Taxonomy" id="51670"/>
    <lineage>
        <taxon>Bacteria</taxon>
        <taxon>Pseudomonadati</taxon>
        <taxon>Pseudomonadota</taxon>
        <taxon>Alphaproteobacteria</taxon>
        <taxon>Hyphomicrobiales</taxon>
        <taxon>Hyphomicrobiaceae</taxon>
        <taxon>Hyphomicrobium</taxon>
    </lineage>
</organism>
<dbReference type="SUPFAM" id="SSF53448">
    <property type="entry name" value="Nucleotide-diphospho-sugar transferases"/>
    <property type="match status" value="1"/>
</dbReference>
<dbReference type="Proteomes" id="UP000199423">
    <property type="component" value="Unassembled WGS sequence"/>
</dbReference>
<dbReference type="Pfam" id="PF00535">
    <property type="entry name" value="Glycos_transf_2"/>
    <property type="match status" value="1"/>
</dbReference>
<gene>
    <name evidence="2" type="ORF">SAMN04488557_0355</name>
</gene>